<keyword evidence="1 8" id="KW-0245">EGF-like domain</keyword>
<evidence type="ECO:0000259" key="14">
    <source>
        <dbReference type="PROSITE" id="PS51828"/>
    </source>
</evidence>
<keyword evidence="2 9" id="KW-0768">Sushi</keyword>
<dbReference type="SUPFAM" id="SSF57196">
    <property type="entry name" value="EGF/Laminin"/>
    <property type="match status" value="5"/>
</dbReference>
<dbReference type="Gene3D" id="2.10.50.10">
    <property type="entry name" value="Tumor Necrosis Factor Receptor, subunit A, domain 2"/>
    <property type="match status" value="2"/>
</dbReference>
<feature type="domain" description="Pentraxin (PTX)" evidence="14">
    <location>
        <begin position="1292"/>
        <end position="1492"/>
    </location>
</feature>
<dbReference type="SMART" id="SM00032">
    <property type="entry name" value="CCP"/>
    <property type="match status" value="12"/>
</dbReference>
<dbReference type="SMART" id="SM00159">
    <property type="entry name" value="PTX"/>
    <property type="match status" value="1"/>
</dbReference>
<evidence type="ECO:0000256" key="8">
    <source>
        <dbReference type="PROSITE-ProRule" id="PRU00076"/>
    </source>
</evidence>
<dbReference type="InterPro" id="IPR003410">
    <property type="entry name" value="HYR_dom"/>
</dbReference>
<feature type="domain" description="Sushi" evidence="13">
    <location>
        <begin position="1493"/>
        <end position="1556"/>
    </location>
</feature>
<feature type="disulfide bond" evidence="8">
    <location>
        <begin position="1119"/>
        <end position="1128"/>
    </location>
</feature>
<feature type="disulfide bond" evidence="8">
    <location>
        <begin position="1258"/>
        <end position="1275"/>
    </location>
</feature>
<feature type="domain" description="Sushi" evidence="13">
    <location>
        <begin position="1741"/>
        <end position="1797"/>
    </location>
</feature>
<keyword evidence="16" id="KW-1185">Reference proteome</keyword>
<dbReference type="Pfam" id="PF00008">
    <property type="entry name" value="EGF"/>
    <property type="match status" value="2"/>
</dbReference>
<evidence type="ECO:0000313" key="15">
    <source>
        <dbReference type="EMBL" id="RZF32333.1"/>
    </source>
</evidence>
<dbReference type="SUPFAM" id="SSF53300">
    <property type="entry name" value="vWA-like"/>
    <property type="match status" value="1"/>
</dbReference>
<feature type="disulfide bond" evidence="9">
    <location>
        <begin position="405"/>
        <end position="432"/>
    </location>
</feature>
<feature type="disulfide bond" evidence="9">
    <location>
        <begin position="1973"/>
        <end position="2000"/>
    </location>
</feature>
<evidence type="ECO:0000256" key="7">
    <source>
        <dbReference type="ARBA" id="ARBA00023180"/>
    </source>
</evidence>
<feature type="disulfide bond" evidence="8">
    <location>
        <begin position="1195"/>
        <end position="1204"/>
    </location>
</feature>
<evidence type="ECO:0000256" key="5">
    <source>
        <dbReference type="ARBA" id="ARBA00022837"/>
    </source>
</evidence>
<dbReference type="PANTHER" id="PTHR46393:SF7">
    <property type="entry name" value="COMPLEMENT C2"/>
    <property type="match status" value="1"/>
</dbReference>
<dbReference type="CDD" id="cd00054">
    <property type="entry name" value="EGF_CA"/>
    <property type="match status" value="3"/>
</dbReference>
<dbReference type="PROSITE" id="PS50026">
    <property type="entry name" value="EGF_3"/>
    <property type="match status" value="5"/>
</dbReference>
<evidence type="ECO:0000256" key="4">
    <source>
        <dbReference type="ARBA" id="ARBA00022737"/>
    </source>
</evidence>
<dbReference type="InterPro" id="IPR001759">
    <property type="entry name" value="PTX_dom"/>
</dbReference>
<feature type="domain" description="Sushi" evidence="13">
    <location>
        <begin position="499"/>
        <end position="564"/>
    </location>
</feature>
<dbReference type="Gene3D" id="2.10.25.10">
    <property type="entry name" value="Laminin"/>
    <property type="match status" value="5"/>
</dbReference>
<dbReference type="PROSITE" id="PS00010">
    <property type="entry name" value="ASX_HYDROXYL"/>
    <property type="match status" value="1"/>
</dbReference>
<dbReference type="SMR" id="A0A482WFR2"/>
<feature type="domain" description="EGF-like" evidence="10">
    <location>
        <begin position="1249"/>
        <end position="1287"/>
    </location>
</feature>
<accession>A0A482WFR2</accession>
<evidence type="ECO:0000256" key="3">
    <source>
        <dbReference type="ARBA" id="ARBA00022729"/>
    </source>
</evidence>
<protein>
    <recommendedName>
        <fullName evidence="17">Sushi, von Willebrand factor type A, EGF and pentraxin domain-containing protein 1</fullName>
    </recommendedName>
</protein>
<dbReference type="PROSITE" id="PS01186">
    <property type="entry name" value="EGF_2"/>
    <property type="match status" value="3"/>
</dbReference>
<evidence type="ECO:0000256" key="9">
    <source>
        <dbReference type="PROSITE-ProRule" id="PRU00302"/>
    </source>
</evidence>
<feature type="disulfide bond" evidence="9">
    <location>
        <begin position="1642"/>
        <end position="1669"/>
    </location>
</feature>
<keyword evidence="7" id="KW-0325">Glycoprotein</keyword>
<evidence type="ECO:0000259" key="11">
    <source>
        <dbReference type="PROSITE" id="PS50234"/>
    </source>
</evidence>
<feature type="domain" description="EGF-like" evidence="10">
    <location>
        <begin position="1131"/>
        <end position="1167"/>
    </location>
</feature>
<feature type="disulfide bond" evidence="9">
    <location>
        <begin position="1585"/>
        <end position="1612"/>
    </location>
</feature>
<feature type="domain" description="Sushi" evidence="13">
    <location>
        <begin position="1615"/>
        <end position="1671"/>
    </location>
</feature>
<feature type="domain" description="EGF-like" evidence="10">
    <location>
        <begin position="1206"/>
        <end position="1247"/>
    </location>
</feature>
<keyword evidence="4" id="KW-0677">Repeat</keyword>
<dbReference type="STRING" id="195883.A0A482WFR2"/>
<dbReference type="InParanoid" id="A0A482WFR2"/>
<dbReference type="SMART" id="SM00327">
    <property type="entry name" value="VWA"/>
    <property type="match status" value="1"/>
</dbReference>
<dbReference type="Gene3D" id="2.10.70.10">
    <property type="entry name" value="Complement Module, domain 1"/>
    <property type="match status" value="12"/>
</dbReference>
<feature type="domain" description="Sushi" evidence="13">
    <location>
        <begin position="435"/>
        <end position="498"/>
    </location>
</feature>
<evidence type="ECO:0000256" key="1">
    <source>
        <dbReference type="ARBA" id="ARBA00022536"/>
    </source>
</evidence>
<feature type="domain" description="EGF-like" evidence="10">
    <location>
        <begin position="1169"/>
        <end position="1205"/>
    </location>
</feature>
<evidence type="ECO:0000259" key="13">
    <source>
        <dbReference type="PROSITE" id="PS50923"/>
    </source>
</evidence>
<feature type="domain" description="Sushi" evidence="13">
    <location>
        <begin position="1944"/>
        <end position="2002"/>
    </location>
</feature>
<feature type="domain" description="Sushi" evidence="13">
    <location>
        <begin position="1557"/>
        <end position="1614"/>
    </location>
</feature>
<feature type="domain" description="HYR" evidence="12">
    <location>
        <begin position="648"/>
        <end position="727"/>
    </location>
</feature>
<evidence type="ECO:0000259" key="12">
    <source>
        <dbReference type="PROSITE" id="PS50825"/>
    </source>
</evidence>
<keyword evidence="6 8" id="KW-1015">Disulfide bond</keyword>
<dbReference type="Pfam" id="PF07699">
    <property type="entry name" value="Ephrin_rec_like"/>
    <property type="match status" value="3"/>
</dbReference>
<keyword evidence="5" id="KW-0106">Calcium</keyword>
<feature type="disulfide bond" evidence="8">
    <location>
        <begin position="1157"/>
        <end position="1166"/>
    </location>
</feature>
<feature type="disulfide bond" evidence="9">
    <location>
        <begin position="1768"/>
        <end position="1795"/>
    </location>
</feature>
<dbReference type="SUPFAM" id="SSF49899">
    <property type="entry name" value="Concanavalin A-like lectins/glucanases"/>
    <property type="match status" value="1"/>
</dbReference>
<organism evidence="15 16">
    <name type="scientific">Laodelphax striatellus</name>
    <name type="common">Small brown planthopper</name>
    <name type="synonym">Delphax striatella</name>
    <dbReference type="NCBI Taxonomy" id="195883"/>
    <lineage>
        <taxon>Eukaryota</taxon>
        <taxon>Metazoa</taxon>
        <taxon>Ecdysozoa</taxon>
        <taxon>Arthropoda</taxon>
        <taxon>Hexapoda</taxon>
        <taxon>Insecta</taxon>
        <taxon>Pterygota</taxon>
        <taxon>Neoptera</taxon>
        <taxon>Paraneoptera</taxon>
        <taxon>Hemiptera</taxon>
        <taxon>Auchenorrhyncha</taxon>
        <taxon>Fulgoroidea</taxon>
        <taxon>Delphacidae</taxon>
        <taxon>Criomorphinae</taxon>
        <taxon>Laodelphax</taxon>
    </lineage>
</organism>
<comment type="caution">
    <text evidence="8">Lacks conserved residue(s) required for the propagation of feature annotation.</text>
</comment>
<evidence type="ECO:0000256" key="2">
    <source>
        <dbReference type="ARBA" id="ARBA00022659"/>
    </source>
</evidence>
<dbReference type="CDD" id="cd00033">
    <property type="entry name" value="CCP"/>
    <property type="match status" value="12"/>
</dbReference>
<dbReference type="InterPro" id="IPR009030">
    <property type="entry name" value="Growth_fac_rcpt_cys_sf"/>
</dbReference>
<proteinExistence type="predicted"/>
<dbReference type="FunFam" id="2.60.120.200:FF:000012">
    <property type="entry name" value="neuronal pentraxin receptor"/>
    <property type="match status" value="1"/>
</dbReference>
<dbReference type="EMBL" id="QKKF02037264">
    <property type="protein sequence ID" value="RZF32333.1"/>
    <property type="molecule type" value="Genomic_DNA"/>
</dbReference>
<gene>
    <name evidence="15" type="ORF">LSTR_LSTR001797</name>
</gene>
<keyword evidence="3" id="KW-0732">Signal</keyword>
<dbReference type="SMART" id="SM00181">
    <property type="entry name" value="EGF"/>
    <property type="match status" value="5"/>
</dbReference>
<feature type="disulfide bond" evidence="8">
    <location>
        <begin position="1237"/>
        <end position="1246"/>
    </location>
</feature>
<feature type="disulfide bond" evidence="8">
    <location>
        <begin position="1277"/>
        <end position="1286"/>
    </location>
</feature>
<comment type="caution">
    <text evidence="15">The sequence shown here is derived from an EMBL/GenBank/DDBJ whole genome shotgun (WGS) entry which is preliminary data.</text>
</comment>
<dbReference type="SMART" id="SM00179">
    <property type="entry name" value="EGF_CA"/>
    <property type="match status" value="4"/>
</dbReference>
<dbReference type="SMART" id="SM01411">
    <property type="entry name" value="Ephrin_rec_like"/>
    <property type="match status" value="3"/>
</dbReference>
<evidence type="ECO:0000313" key="16">
    <source>
        <dbReference type="Proteomes" id="UP000291343"/>
    </source>
</evidence>
<dbReference type="PROSITE" id="PS51828">
    <property type="entry name" value="PTX_2"/>
    <property type="match status" value="1"/>
</dbReference>
<feature type="domain" description="EGF-like" evidence="10">
    <location>
        <begin position="1093"/>
        <end position="1129"/>
    </location>
</feature>
<dbReference type="InterPro" id="IPR035976">
    <property type="entry name" value="Sushi/SCR/CCP_sf"/>
</dbReference>
<dbReference type="Pfam" id="PF02494">
    <property type="entry name" value="HYR"/>
    <property type="match status" value="2"/>
</dbReference>
<dbReference type="FunFam" id="2.10.50.10:FF:000032">
    <property type="entry name" value="Uncharacterized protein, isoform A"/>
    <property type="match status" value="1"/>
</dbReference>
<dbReference type="OrthoDB" id="6515930at2759"/>
<dbReference type="InterPro" id="IPR002035">
    <property type="entry name" value="VWF_A"/>
</dbReference>
<dbReference type="PRINTS" id="PR00895">
    <property type="entry name" value="PENTAXIN"/>
</dbReference>
<dbReference type="InterPro" id="IPR000152">
    <property type="entry name" value="EGF-type_Asp/Asn_hydroxyl_site"/>
</dbReference>
<dbReference type="PROSITE" id="PS50234">
    <property type="entry name" value="VWFA"/>
    <property type="match status" value="1"/>
</dbReference>
<dbReference type="GO" id="GO:0005509">
    <property type="term" value="F:calcium ion binding"/>
    <property type="evidence" value="ECO:0007669"/>
    <property type="project" value="InterPro"/>
</dbReference>
<dbReference type="InterPro" id="IPR036465">
    <property type="entry name" value="vWFA_dom_sf"/>
</dbReference>
<feature type="domain" description="Sushi" evidence="13">
    <location>
        <begin position="1672"/>
        <end position="1739"/>
    </location>
</feature>
<evidence type="ECO:0008006" key="17">
    <source>
        <dbReference type="Google" id="ProtNLM"/>
    </source>
</evidence>
<dbReference type="CDD" id="cd01450">
    <property type="entry name" value="vWFA_subfamily_ECM"/>
    <property type="match status" value="1"/>
</dbReference>
<dbReference type="InterPro" id="IPR011641">
    <property type="entry name" value="Tyr-kin_ephrin_A/B_rcpt-like"/>
</dbReference>
<dbReference type="GO" id="GO:0032991">
    <property type="term" value="C:protein-containing complex"/>
    <property type="evidence" value="ECO:0007669"/>
    <property type="project" value="UniProtKB-ARBA"/>
</dbReference>
<feature type="domain" description="Sushi" evidence="13">
    <location>
        <begin position="375"/>
        <end position="434"/>
    </location>
</feature>
<sequence length="2062" mass="226677">MIIYFIFYSGNSRGCGRRIMKLIYVMETLLNRPHCLNYSFGSKKKTKSAVSKLENSVLKSKVEVLGEVLKEKVDELREAEKNHLLELVFLVDASSSVGQDNFASELKFVRKLLADFTISSNHTRVALVTFSSSDKVIRRVDQISGSSLMHVKCELMHLDIDYSGGGTYTLGAVLNAQELFSLARPGARCVLFLVTDGFSNGGDPRPVAASLRAAGVVIFTFGISTGNTDELVEMASTPSHQHSFLLDSFSEFEALARRALHQDLAMGHYIAVETSFCKDECASSGLCGCGLRTGFYACLCPPCFYGPATADSLEPCIMCPNGTYSDGLVPGDITVCTPCPDVNHVTRFPAKSFEDCYCKEGFKPVVDDATQCEMVHCPDLHVPENGYMIHGWCSTLMNAACGMRCDIGYRLTGSSIRMCLPNGTWSGSPVKCVMKRCPRLAGIENGNVTCYPNEPGVDSPVDTECVATCDEGFTLIGSKKRTCLPLSKWDGRPNLCKAIQCPALPPINNGFYSPENCTSKKKHEFGRICEISCLPGYELHGPDLHKCSSKGVWSRKKETTTCIDVTPPLLQCPPDIFLSPDPSTGKAVVAWIEPEPVDNSNESVLLWSQPSVESPLLVGPGITLITYTATDPSFNQISCNFSIIIPDDEPPTVTNCDTDQSFLISVNERASANWLKPDFHDNSEQELKILASHKLDQLPLGTTNISYTATDSSGNNASCTVSVEVIEEICELPNNPLNGRLNCSEPLNDGGITCFVVCDEGYSLVTGNGSSQFSCNSSFSDFEMIPDCTETEIPNSVIQKGELSFEPANKSQDVCDNHTFLNQVKAVIQRYLASECEEDESSCLVDNEVRTECENYVSDREENSNEVKYRRKRKVKNARVKVKFTMKAKKGKNKSEEILHGMTKNDVLMKAASIEGGTEPQLIIHEESPLCSVGFVIRSENCVKCPPGTYWANNTNCNPCQLGFYQPKPGQSQCLKCPETTSTRRVQARSARACRSICPPGTYSRSRGKYPWNEGDLGVKPCINCPLGTFQFEHGALSCIKCGNNMTTKQKGSVSSDHCIALGNNNTSSKEEECKETRRGHVIKYRGLNCTPHVDHCLSKPCLHAGTCLTNQTTHTCLCAPGFVGSECQNKTDECALTPCQNGGECLEAIDEFHCNCPSPFEGQFCESKIDECSVEPCATGATCSNTKEGYICECGNEFSGKNCEISPCDKPDQPCLNRGFCHVDSNSTHQLYRCECTENWTGVHCNELVEKCAGSPCLNSGTCQEILGGSNFSCSCSAGYYGRFCETYVSSDFSLNFPIPGTLDYAKHRGPLKDLSEISLCMWLQSSDKRNYGTLFSYATKSHDNTFTLTDYNGLVLYVNGRRVVTDSQVNDGAWHSVCVHWTSLGGLWSLYLDGINKESGRGLSNNTYIPGDGVIVVGQDQDSVGGGFNPSEAFVGRLAGVDLWDYRLQDELIIAHAHNCNSTLTGNLLSWSQLYHVLHGNVQVEESPLCKGCSALIAPQYSTLKLENNNAVGSLAHYQCDAGYVVGKWSQTNNQTRKCLKDGSWQGTSPVCQKCYCGFPGYFPHGKITGNSFYFEDEITYECFAGFKLVGEGKRICLENSSWSETSPTCQVESCPSVTRPHHAHMWLVVSSSFHMEFECDRGYVLEGPALITCLDNGEWDSTSPNCLPVKCSLPERIGNFVPTLGLANNYQFGSEVQYTCAEGYKLDDESLTTVLTAVCNSSGHWDHNLHSAQCIQTRYCTAFAHTTSKNSSKPFKYGDTVDVECIVGYRLSGPKQRVCLLNGTWSGPELACKQTFCPTLNQSEWILLENNNFDIVVSNHSYGGLMVVKCKEGYELTVEDEIMEDLKWKCAENGVWQGEISVSDSMSWKCVAEQEKQCFPPEEPSNGYVMESDVEFTTHYPIGKIFNMSCRQGFLLKGDNFTICLKNGTWSHASRIICEAVECSRPSLPANTVLTILSNTKYGSLAQFQCMPGFREFGIFSVHCQANGKWSRFRGKCLRISCNKPAVHPDAEISGDSYLYRAQLRITCPEGTLLEGNSTITCLASGLWSDTPVCASLHP</sequence>
<evidence type="ECO:0000259" key="10">
    <source>
        <dbReference type="PROSITE" id="PS50026"/>
    </source>
</evidence>
<feature type="domain" description="HYR" evidence="12">
    <location>
        <begin position="563"/>
        <end position="647"/>
    </location>
</feature>
<dbReference type="Pfam" id="PF00354">
    <property type="entry name" value="Pentaxin"/>
    <property type="match status" value="1"/>
</dbReference>
<dbReference type="InterPro" id="IPR000742">
    <property type="entry name" value="EGF"/>
</dbReference>
<feature type="domain" description="Sushi" evidence="13">
    <location>
        <begin position="1879"/>
        <end position="1943"/>
    </location>
</feature>
<dbReference type="SUPFAM" id="SSF57535">
    <property type="entry name" value="Complement control module/SCR domain"/>
    <property type="match status" value="12"/>
</dbReference>
<evidence type="ECO:0000256" key="6">
    <source>
        <dbReference type="ARBA" id="ARBA00023157"/>
    </source>
</evidence>
<reference evidence="15 16" key="1">
    <citation type="journal article" date="2017" name="Gigascience">
        <title>Genome sequence of the small brown planthopper, Laodelphax striatellus.</title>
        <authorList>
            <person name="Zhu J."/>
            <person name="Jiang F."/>
            <person name="Wang X."/>
            <person name="Yang P."/>
            <person name="Bao Y."/>
            <person name="Zhao W."/>
            <person name="Wang W."/>
            <person name="Lu H."/>
            <person name="Wang Q."/>
            <person name="Cui N."/>
            <person name="Li J."/>
            <person name="Chen X."/>
            <person name="Luo L."/>
            <person name="Yu J."/>
            <person name="Kang L."/>
            <person name="Cui F."/>
        </authorList>
    </citation>
    <scope>NUCLEOTIDE SEQUENCE [LARGE SCALE GENOMIC DNA]</scope>
    <source>
        <strain evidence="15">Lst14</strain>
    </source>
</reference>
<dbReference type="Gene3D" id="2.60.120.200">
    <property type="match status" value="1"/>
</dbReference>
<feature type="disulfide bond" evidence="9">
    <location>
        <begin position="469"/>
        <end position="496"/>
    </location>
</feature>
<dbReference type="InterPro" id="IPR000436">
    <property type="entry name" value="Sushi_SCR_CCP_dom"/>
</dbReference>
<dbReference type="Proteomes" id="UP000291343">
    <property type="component" value="Unassembled WGS sequence"/>
</dbReference>
<dbReference type="InterPro" id="IPR013320">
    <property type="entry name" value="ConA-like_dom_sf"/>
</dbReference>
<dbReference type="Gene3D" id="3.40.50.410">
    <property type="entry name" value="von Willebrand factor, type A domain"/>
    <property type="match status" value="1"/>
</dbReference>
<feature type="domain" description="VWFA" evidence="11">
    <location>
        <begin position="86"/>
        <end position="264"/>
    </location>
</feature>
<feature type="domain" description="Sushi" evidence="13">
    <location>
        <begin position="2003"/>
        <end position="2059"/>
    </location>
</feature>
<dbReference type="PROSITE" id="PS00022">
    <property type="entry name" value="EGF_1"/>
    <property type="match status" value="5"/>
</dbReference>
<dbReference type="Pfam" id="PF00092">
    <property type="entry name" value="VWA"/>
    <property type="match status" value="1"/>
</dbReference>
<dbReference type="PANTHER" id="PTHR46393">
    <property type="entry name" value="SUSHI DOMAIN-CONTAINING PROTEIN"/>
    <property type="match status" value="1"/>
</dbReference>
<dbReference type="PROSITE" id="PS50825">
    <property type="entry name" value="HYR"/>
    <property type="match status" value="2"/>
</dbReference>
<dbReference type="Pfam" id="PF00084">
    <property type="entry name" value="Sushi"/>
    <property type="match status" value="11"/>
</dbReference>
<dbReference type="FunFam" id="2.10.25.10:FF:000143">
    <property type="entry name" value="Protein crumbs 1"/>
    <property type="match status" value="1"/>
</dbReference>
<name>A0A482WFR2_LAOST</name>
<dbReference type="SUPFAM" id="SSF57184">
    <property type="entry name" value="Growth factor receptor domain"/>
    <property type="match status" value="1"/>
</dbReference>
<dbReference type="PROSITE" id="PS50923">
    <property type="entry name" value="SUSHI"/>
    <property type="match status" value="11"/>
</dbReference>
<dbReference type="InterPro" id="IPR001881">
    <property type="entry name" value="EGF-like_Ca-bd_dom"/>
</dbReference>